<proteinExistence type="predicted"/>
<feature type="compositionally biased region" description="Pro residues" evidence="5">
    <location>
        <begin position="1945"/>
        <end position="1965"/>
    </location>
</feature>
<evidence type="ECO:0000256" key="1">
    <source>
        <dbReference type="ARBA" id="ARBA00022723"/>
    </source>
</evidence>
<feature type="compositionally biased region" description="Pro residues" evidence="5">
    <location>
        <begin position="138"/>
        <end position="159"/>
    </location>
</feature>
<feature type="compositionally biased region" description="Low complexity" evidence="5">
    <location>
        <begin position="668"/>
        <end position="690"/>
    </location>
</feature>
<feature type="domain" description="SET" evidence="6">
    <location>
        <begin position="423"/>
        <end position="542"/>
    </location>
</feature>
<feature type="compositionally biased region" description="Pro residues" evidence="5">
    <location>
        <begin position="1569"/>
        <end position="1589"/>
    </location>
</feature>
<evidence type="ECO:0000313" key="8">
    <source>
        <dbReference type="Proteomes" id="UP000597762"/>
    </source>
</evidence>
<dbReference type="Pfam" id="PF00856">
    <property type="entry name" value="SET"/>
    <property type="match status" value="1"/>
</dbReference>
<feature type="compositionally biased region" description="Pro residues" evidence="5">
    <location>
        <begin position="1898"/>
        <end position="1909"/>
    </location>
</feature>
<keyword evidence="3" id="KW-0862">Zinc</keyword>
<name>A0A812EAX5_ACAPH</name>
<keyword evidence="1" id="KW-0479">Metal-binding</keyword>
<feature type="compositionally biased region" description="Basic and acidic residues" evidence="5">
    <location>
        <begin position="884"/>
        <end position="895"/>
    </location>
</feature>
<feature type="compositionally biased region" description="Polar residues" evidence="5">
    <location>
        <begin position="1885"/>
        <end position="1897"/>
    </location>
</feature>
<feature type="compositionally biased region" description="Polar residues" evidence="5">
    <location>
        <begin position="1247"/>
        <end position="1265"/>
    </location>
</feature>
<dbReference type="EC" id="2.1.1.354" evidence="7"/>
<feature type="compositionally biased region" description="Low complexity" evidence="5">
    <location>
        <begin position="698"/>
        <end position="709"/>
    </location>
</feature>
<dbReference type="InterPro" id="IPR013083">
    <property type="entry name" value="Znf_RING/FYVE/PHD"/>
</dbReference>
<dbReference type="Pfam" id="PF20826">
    <property type="entry name" value="PHD_5"/>
    <property type="match status" value="1"/>
</dbReference>
<feature type="region of interest" description="Disordered" evidence="5">
    <location>
        <begin position="134"/>
        <end position="164"/>
    </location>
</feature>
<dbReference type="FunFam" id="3.30.40.10:FF:000150">
    <property type="entry name" value="Inactive histone-lysine N-methyltransferase 2E"/>
    <property type="match status" value="1"/>
</dbReference>
<feature type="compositionally biased region" description="Acidic residues" evidence="5">
    <location>
        <begin position="815"/>
        <end position="826"/>
    </location>
</feature>
<dbReference type="SMART" id="SM00249">
    <property type="entry name" value="PHD"/>
    <property type="match status" value="1"/>
</dbReference>
<feature type="compositionally biased region" description="Pro residues" evidence="5">
    <location>
        <begin position="1972"/>
        <end position="1982"/>
    </location>
</feature>
<evidence type="ECO:0000256" key="4">
    <source>
        <dbReference type="ARBA" id="ARBA00022853"/>
    </source>
</evidence>
<keyword evidence="7" id="KW-0808">Transferase</keyword>
<feature type="compositionally biased region" description="Pro residues" evidence="5">
    <location>
        <begin position="773"/>
        <end position="789"/>
    </location>
</feature>
<dbReference type="SUPFAM" id="SSF82199">
    <property type="entry name" value="SET domain"/>
    <property type="match status" value="1"/>
</dbReference>
<dbReference type="Gene3D" id="2.170.270.10">
    <property type="entry name" value="SET domain"/>
    <property type="match status" value="1"/>
</dbReference>
<evidence type="ECO:0000256" key="3">
    <source>
        <dbReference type="ARBA" id="ARBA00022833"/>
    </source>
</evidence>
<dbReference type="GO" id="GO:0032259">
    <property type="term" value="P:methylation"/>
    <property type="evidence" value="ECO:0007669"/>
    <property type="project" value="UniProtKB-KW"/>
</dbReference>
<feature type="compositionally biased region" description="Pro residues" evidence="5">
    <location>
        <begin position="1693"/>
        <end position="1784"/>
    </location>
</feature>
<evidence type="ECO:0000259" key="6">
    <source>
        <dbReference type="PROSITE" id="PS50280"/>
    </source>
</evidence>
<feature type="compositionally biased region" description="Basic and acidic residues" evidence="5">
    <location>
        <begin position="266"/>
        <end position="275"/>
    </location>
</feature>
<protein>
    <submittedName>
        <fullName evidence="7">MLL5</fullName>
        <ecNumber evidence="7">2.1.1.354</ecNumber>
    </submittedName>
</protein>
<dbReference type="CDD" id="cd15550">
    <property type="entry name" value="PHD_MLL5"/>
    <property type="match status" value="1"/>
</dbReference>
<dbReference type="InterPro" id="IPR046341">
    <property type="entry name" value="SET_dom_sf"/>
</dbReference>
<dbReference type="InterPro" id="IPR019786">
    <property type="entry name" value="Zinc_finger_PHD-type_CS"/>
</dbReference>
<dbReference type="GO" id="GO:0034967">
    <property type="term" value="C:Set3 complex"/>
    <property type="evidence" value="ECO:0007669"/>
    <property type="project" value="TreeGrafter"/>
</dbReference>
<dbReference type="InterPro" id="IPR001965">
    <property type="entry name" value="Znf_PHD"/>
</dbReference>
<dbReference type="SUPFAM" id="SSF57903">
    <property type="entry name" value="FYVE/PHD zinc finger"/>
    <property type="match status" value="1"/>
</dbReference>
<feature type="region of interest" description="Disordered" evidence="5">
    <location>
        <begin position="771"/>
        <end position="795"/>
    </location>
</feature>
<dbReference type="PROSITE" id="PS01359">
    <property type="entry name" value="ZF_PHD_1"/>
    <property type="match status" value="1"/>
</dbReference>
<feature type="region of interest" description="Disordered" evidence="5">
    <location>
        <begin position="644"/>
        <end position="709"/>
    </location>
</feature>
<dbReference type="PROSITE" id="PS50280">
    <property type="entry name" value="SET"/>
    <property type="match status" value="1"/>
</dbReference>
<feature type="region of interest" description="Disordered" evidence="5">
    <location>
        <begin position="577"/>
        <end position="608"/>
    </location>
</feature>
<dbReference type="PANTHER" id="PTHR46462:SF3">
    <property type="entry name" value="UPSET, ISOFORM A"/>
    <property type="match status" value="1"/>
</dbReference>
<dbReference type="SMART" id="SM00317">
    <property type="entry name" value="SET"/>
    <property type="match status" value="1"/>
</dbReference>
<feature type="compositionally biased region" description="Low complexity" evidence="5">
    <location>
        <begin position="990"/>
        <end position="1014"/>
    </location>
</feature>
<feature type="compositionally biased region" description="Pro residues" evidence="5">
    <location>
        <begin position="1806"/>
        <end position="1818"/>
    </location>
</feature>
<evidence type="ECO:0000256" key="2">
    <source>
        <dbReference type="ARBA" id="ARBA00022771"/>
    </source>
</evidence>
<feature type="compositionally biased region" description="Acidic residues" evidence="5">
    <location>
        <begin position="1545"/>
        <end position="1554"/>
    </location>
</feature>
<keyword evidence="2" id="KW-0863">Zinc-finger</keyword>
<dbReference type="GO" id="GO:0008270">
    <property type="term" value="F:zinc ion binding"/>
    <property type="evidence" value="ECO:0007669"/>
    <property type="project" value="UniProtKB-KW"/>
</dbReference>
<feature type="compositionally biased region" description="Polar residues" evidence="5">
    <location>
        <begin position="919"/>
        <end position="942"/>
    </location>
</feature>
<dbReference type="InterPro" id="IPR001214">
    <property type="entry name" value="SET_dom"/>
</dbReference>
<feature type="region of interest" description="Disordered" evidence="5">
    <location>
        <begin position="990"/>
        <end position="1026"/>
    </location>
</feature>
<dbReference type="Proteomes" id="UP000597762">
    <property type="component" value="Unassembled WGS sequence"/>
</dbReference>
<accession>A0A812EAX5</accession>
<feature type="region of interest" description="Disordered" evidence="5">
    <location>
        <begin position="869"/>
        <end position="945"/>
    </location>
</feature>
<feature type="compositionally biased region" description="Polar residues" evidence="5">
    <location>
        <begin position="644"/>
        <end position="663"/>
    </location>
</feature>
<feature type="region of interest" description="Disordered" evidence="5">
    <location>
        <begin position="1227"/>
        <end position="1275"/>
    </location>
</feature>
<dbReference type="GO" id="GO:0070210">
    <property type="term" value="C:Rpd3L-Expanded complex"/>
    <property type="evidence" value="ECO:0007669"/>
    <property type="project" value="TreeGrafter"/>
</dbReference>
<feature type="region of interest" description="Disordered" evidence="5">
    <location>
        <begin position="1335"/>
        <end position="1371"/>
    </location>
</feature>
<feature type="compositionally biased region" description="Basic and acidic residues" evidence="5">
    <location>
        <begin position="316"/>
        <end position="342"/>
    </location>
</feature>
<dbReference type="CDD" id="cd10529">
    <property type="entry name" value="SET_SETD5-like"/>
    <property type="match status" value="1"/>
</dbReference>
<feature type="region of interest" description="Disordered" evidence="5">
    <location>
        <begin position="810"/>
        <end position="838"/>
    </location>
</feature>
<feature type="compositionally biased region" description="Basic and acidic residues" evidence="5">
    <location>
        <begin position="1509"/>
        <end position="1531"/>
    </location>
</feature>
<keyword evidence="7" id="KW-0489">Methyltransferase</keyword>
<feature type="region of interest" description="Disordered" evidence="5">
    <location>
        <begin position="1162"/>
        <end position="1185"/>
    </location>
</feature>
<organism evidence="7 8">
    <name type="scientific">Acanthosepion pharaonis</name>
    <name type="common">Pharaoh cuttlefish</name>
    <name type="synonym">Sepia pharaonis</name>
    <dbReference type="NCBI Taxonomy" id="158019"/>
    <lineage>
        <taxon>Eukaryota</taxon>
        <taxon>Metazoa</taxon>
        <taxon>Spiralia</taxon>
        <taxon>Lophotrochozoa</taxon>
        <taxon>Mollusca</taxon>
        <taxon>Cephalopoda</taxon>
        <taxon>Coleoidea</taxon>
        <taxon>Decapodiformes</taxon>
        <taxon>Sepiida</taxon>
        <taxon>Sepiina</taxon>
        <taxon>Sepiidae</taxon>
        <taxon>Acanthosepion</taxon>
    </lineage>
</organism>
<dbReference type="GO" id="GO:0140999">
    <property type="term" value="F:histone H3K4 trimethyltransferase activity"/>
    <property type="evidence" value="ECO:0007669"/>
    <property type="project" value="UniProtKB-EC"/>
</dbReference>
<feature type="compositionally biased region" description="Pro residues" evidence="5">
    <location>
        <begin position="1652"/>
        <end position="1665"/>
    </location>
</feature>
<dbReference type="EMBL" id="CAHIKZ030005103">
    <property type="protein sequence ID" value="CAE1319384.1"/>
    <property type="molecule type" value="Genomic_DNA"/>
</dbReference>
<dbReference type="Gene3D" id="3.30.40.10">
    <property type="entry name" value="Zinc/RING finger domain, C3HC4 (zinc finger)"/>
    <property type="match status" value="1"/>
</dbReference>
<evidence type="ECO:0000313" key="7">
    <source>
        <dbReference type="EMBL" id="CAE1319384.1"/>
    </source>
</evidence>
<evidence type="ECO:0000256" key="5">
    <source>
        <dbReference type="SAM" id="MobiDB-lite"/>
    </source>
</evidence>
<feature type="compositionally biased region" description="Low complexity" evidence="5">
    <location>
        <begin position="1983"/>
        <end position="1998"/>
    </location>
</feature>
<feature type="compositionally biased region" description="Pro residues" evidence="5">
    <location>
        <begin position="1837"/>
        <end position="1847"/>
    </location>
</feature>
<reference evidence="7" key="1">
    <citation type="submission" date="2021-01" db="EMBL/GenBank/DDBJ databases">
        <authorList>
            <person name="Li R."/>
            <person name="Bekaert M."/>
        </authorList>
    </citation>
    <scope>NUCLEOTIDE SEQUENCE</scope>
    <source>
        <strain evidence="7">Farmed</strain>
    </source>
</reference>
<dbReference type="OrthoDB" id="1928087at2759"/>
<feature type="compositionally biased region" description="Basic and acidic residues" evidence="5">
    <location>
        <begin position="827"/>
        <end position="838"/>
    </location>
</feature>
<feature type="region of interest" description="Disordered" evidence="5">
    <location>
        <begin position="266"/>
        <end position="368"/>
    </location>
</feature>
<dbReference type="InterPro" id="IPR011011">
    <property type="entry name" value="Znf_FYVE_PHD"/>
</dbReference>
<gene>
    <name evidence="7" type="ORF">SPHA_69755</name>
</gene>
<keyword evidence="4" id="KW-0156">Chromatin regulator</keyword>
<dbReference type="GO" id="GO:0006355">
    <property type="term" value="P:regulation of DNA-templated transcription"/>
    <property type="evidence" value="ECO:0007669"/>
    <property type="project" value="TreeGrafter"/>
</dbReference>
<dbReference type="PANTHER" id="PTHR46462">
    <property type="entry name" value="UPSET, ISOFORM A"/>
    <property type="match status" value="1"/>
</dbReference>
<keyword evidence="8" id="KW-1185">Reference proteome</keyword>
<feature type="compositionally biased region" description="Basic residues" evidence="5">
    <location>
        <begin position="901"/>
        <end position="918"/>
    </location>
</feature>
<sequence>MNNGALRKLYLLTQKGKTHRSFVKPVTVDEIKLYQRNIIALSRLGGVCHARQKEASPLPVAAALEAEYQAVIMSLIVHQELVGTTAVKMAADTLPESREAASAAATTAQEDVTYPPPEAYASCFGLPYQVKLDHNYGAPPPPTPPQSPPPPPPPPPPPTSKLNGHLEVDMSVPPVKEKEAEIEDSITRCICDFQHDDGYMICCDKCSVWQHIDCMGVRDNIPESYFCEKCEPRQVDIEKAKLIQTRKLEELTGSYSDIRYEAVKGRNRVTGEHTDTSATDTDPEEVNNRMMAAFAQKNKKAKKTRQKTVKKKRVKSAKENKKENKDKEQNIKKQKASRDTSKKPPRTKAARKVQIPANVDNDDTRGPWDISAKQMVQDHENDYERNYEKAQKNTLSMAVLEALSKVKVNGQNTPEKTLKRDELLVQLCELAHLQKNKKGLQATENLKEGQLISEYIGHVSLKEECDNAFMKRLRPFTLVYSKLEGTELFIDASSLGNDSRFIRRSCCPNAEMRHQLQQGFIRFLIYSTKMISKGAEITIPFDFTQEDGVLHTECACSRINCPLNKPKNKRINMNSRARRKVKNKSTPDNSLSDIKMEPGVPGKLSSMPASTNVDTSSVAAAIAVAAAADSRSMAVSSDMISLPMSTASSKPQAPTSAISSLAPSTGKLHSPPHVPSVSLTPSPVSSTVPPLSLPVPSHPSSNLSPGSSLNSCSISQSLPLSMSMPHRVNSMSLSMSAQSACTLEDLAAVATAPSAALAAIAVSNNSNNNVSPPVLPLPPPPPPPPPPAPSEEVAAAAAAAAVAAAVAAPPLPTNVDEEVSPTEDTSEPPRKMTREERKMEAIVKAFEKLEKREERRKEALARLEIARKNQEEKKKDSPEDDEKVEAKEVKPELHPTCKPLSIKKKKKSHSISTRRRSRVNSGGSCSEATLSQDESSNLGSSQPVLPSSVATVVPSSPAVVPAGQVSTLQTSVVTTPTTVAVVQTTASTLPTQSIPTPQPQQQQTTQPASQTTSQLGDNSNTPSGFKFKTKKLSEWLEGKDTKTVLAPTKTEPLEVNVEETAFVTCFHSPRSSMEHLQRRMSHSSALGKMDSNVGSAKKRWLRQAMHETGPSGLDSGKDSPQPMNSVVCDVASPNAVTSMPSPGASPQADFVTPLKKRRFARESLSSEQPLMSTPSTPSPSQIPNLDTPSASAYSLNFEESEIRANQQLLKITSEDMHLEKYKVNTNELNHHSGMGSELRDSVESDTCESQPQPFLGVSSDSTRGISDSEETNGPEGLESLAAAAEQCSAVDVSSFAAASRTNFMLHGTTQLPNSTAENLKLELEDDETLDATGSELGIRTSDGVGGGSACGSNNTDSIIRAPSHQPTPNTPHLSEMCVSIKMTAYEKDHSLRNEVSSSETDVLSAVTTYGQPSIAAEMETVHTTAIPTPPVAVSVPGLALESIPAKTPSKKKVSLLEYRKRLKEKKDPPASPVCSQGKTITAISTPVPADKAPTLAVLPLFVEPVSPAKENDQTEVKIEHREKKTESRWPEKPMSLTERLRQEFGLEESDEEENKTELKWHCKRQSVQTPPPPPPPPCSVPPHLHPPGKPSGEEMISEPLPVATSRPVLPATQYPPPPQAPVHSSGPPVLPSRPPLPPPPPPHQPRHLIPTPGAPLPPPPPPPSAVPVSESPGIPSLMSIQTYHQRFQAPAGQPGPPPPPLPPQGQPPPPPQVPPPGAVVSVTPPPPPPPMPPMSSPRPPRPPCVVGPPLPPPTVQPAPQQQPPPQQQAQPQQPPPPPPPPPPQITQHHSHYAYQGVASSASHPLQSPPPPPPPPPPQNTQFSHPASAPAAVTTQPPQYPPGPPPPVSQASAPYGPPPPQMPAPTIQQPQFGHPPPPPNPCQGQSLVLQNQGTTNFQMPPPPPPPPPPHGTNFVRQPPPPPQGILPPPPNGGSFPPPLPQHVAPPYVPPPAPTGNPSSHPPPQTFPPAQTQQPPPPPPPPPQQQQQQSQQQQQQPPPQFFLSPTFFLLQLTPLPLSIFKFFCIVTIAGF</sequence>
<feature type="compositionally biased region" description="Basic residues" evidence="5">
    <location>
        <begin position="297"/>
        <end position="315"/>
    </location>
</feature>
<feature type="region of interest" description="Disordered" evidence="5">
    <location>
        <begin position="1509"/>
        <end position="1998"/>
    </location>
</feature>
<feature type="compositionally biased region" description="Pro residues" evidence="5">
    <location>
        <begin position="1916"/>
        <end position="1939"/>
    </location>
</feature>
<feature type="compositionally biased region" description="Pro residues" evidence="5">
    <location>
        <begin position="1628"/>
        <end position="1643"/>
    </location>
</feature>
<comment type="caution">
    <text evidence="7">The sequence shown here is derived from an EMBL/GenBank/DDBJ whole genome shotgun (WGS) entry which is preliminary data.</text>
</comment>